<dbReference type="Proteomes" id="UP000315908">
    <property type="component" value="Unassembled WGS sequence"/>
</dbReference>
<protein>
    <submittedName>
        <fullName evidence="1">Uncharacterized protein</fullName>
    </submittedName>
</protein>
<reference evidence="1 2" key="1">
    <citation type="journal article" date="2015" name="Stand. Genomic Sci.">
        <title>Genomic Encyclopedia of Bacterial and Archaeal Type Strains, Phase III: the genomes of soil and plant-associated and newly described type strains.</title>
        <authorList>
            <person name="Whitman W.B."/>
            <person name="Woyke T."/>
            <person name="Klenk H.P."/>
            <person name="Zhou Y."/>
            <person name="Lilburn T.G."/>
            <person name="Beck B.J."/>
            <person name="De Vos P."/>
            <person name="Vandamme P."/>
            <person name="Eisen J.A."/>
            <person name="Garrity G."/>
            <person name="Hugenholtz P."/>
            <person name="Kyrpides N.C."/>
        </authorList>
    </citation>
    <scope>NUCLEOTIDE SEQUENCE [LARGE SCALE GENOMIC DNA]</scope>
    <source>
        <strain evidence="1 2">CGMCC 1.6855</strain>
    </source>
</reference>
<sequence>MLFCLKGRVDDNFIKQEGGGNMFAYFMIINYFGHKQNLYMKHSLFIIFMSMSLFFTACQSPSPETFFGKVVLNTNLVADFAPERYGKQLEQETVEFADMPSSKKVGDEAQKSVGIKIQVVEKALMDIKELNVSDADAKALKEQSIALFEKVLPVYKNEYTAYAKLCDGKGSAEEKQALLQKIEKNDMPSINEVFDNVYALGKAYAEKHNLNVNWGN</sequence>
<dbReference type="EMBL" id="VLKR01000033">
    <property type="protein sequence ID" value="TWI16103.1"/>
    <property type="molecule type" value="Genomic_DNA"/>
</dbReference>
<organism evidence="1 2">
    <name type="scientific">Sphingobacterium siyangense</name>
    <dbReference type="NCBI Taxonomy" id="459529"/>
    <lineage>
        <taxon>Bacteria</taxon>
        <taxon>Pseudomonadati</taxon>
        <taxon>Bacteroidota</taxon>
        <taxon>Sphingobacteriia</taxon>
        <taxon>Sphingobacteriales</taxon>
        <taxon>Sphingobacteriaceae</taxon>
        <taxon>Sphingobacterium</taxon>
    </lineage>
</organism>
<comment type="caution">
    <text evidence="1">The sequence shown here is derived from an EMBL/GenBank/DDBJ whole genome shotgun (WGS) entry which is preliminary data.</text>
</comment>
<proteinExistence type="predicted"/>
<gene>
    <name evidence="1" type="ORF">IQ31_04556</name>
</gene>
<evidence type="ECO:0000313" key="2">
    <source>
        <dbReference type="Proteomes" id="UP000315908"/>
    </source>
</evidence>
<name>A0A562M883_9SPHI</name>
<evidence type="ECO:0000313" key="1">
    <source>
        <dbReference type="EMBL" id="TWI16103.1"/>
    </source>
</evidence>
<accession>A0A562M883</accession>
<dbReference type="AlphaFoldDB" id="A0A562M883"/>